<feature type="domain" description="RCK C-terminal" evidence="8">
    <location>
        <begin position="306"/>
        <end position="390"/>
    </location>
</feature>
<dbReference type="InterPro" id="IPR036721">
    <property type="entry name" value="RCK_C_sf"/>
</dbReference>
<dbReference type="PROSITE" id="PS51202">
    <property type="entry name" value="RCK_C"/>
    <property type="match status" value="2"/>
</dbReference>
<evidence type="ECO:0000256" key="6">
    <source>
        <dbReference type="ARBA" id="ARBA00023136"/>
    </source>
</evidence>
<evidence type="ECO:0000313" key="10">
    <source>
        <dbReference type="Proteomes" id="UP000244930"/>
    </source>
</evidence>
<evidence type="ECO:0000256" key="7">
    <source>
        <dbReference type="SAM" id="Phobius"/>
    </source>
</evidence>
<dbReference type="Pfam" id="PF02080">
    <property type="entry name" value="TrkA_C"/>
    <property type="match status" value="2"/>
</dbReference>
<feature type="transmembrane region" description="Helical" evidence="7">
    <location>
        <begin position="491"/>
        <end position="508"/>
    </location>
</feature>
<accession>A0A2U8GNS9</accession>
<keyword evidence="10" id="KW-1185">Reference proteome</keyword>
<evidence type="ECO:0000256" key="4">
    <source>
        <dbReference type="ARBA" id="ARBA00022737"/>
    </source>
</evidence>
<keyword evidence="2" id="KW-0813">Transport</keyword>
<dbReference type="PROSITE" id="PS01271">
    <property type="entry name" value="NA_SULFATE"/>
    <property type="match status" value="1"/>
</dbReference>
<dbReference type="GO" id="GO:0016787">
    <property type="term" value="F:hydrolase activity"/>
    <property type="evidence" value="ECO:0007669"/>
    <property type="project" value="UniProtKB-KW"/>
</dbReference>
<dbReference type="GO" id="GO:0006813">
    <property type="term" value="P:potassium ion transport"/>
    <property type="evidence" value="ECO:0007669"/>
    <property type="project" value="InterPro"/>
</dbReference>
<feature type="transmembrane region" description="Helical" evidence="7">
    <location>
        <begin position="185"/>
        <end position="205"/>
    </location>
</feature>
<dbReference type="AlphaFoldDB" id="A0A2U8GNS9"/>
<evidence type="ECO:0000256" key="1">
    <source>
        <dbReference type="ARBA" id="ARBA00004141"/>
    </source>
</evidence>
<dbReference type="GO" id="GO:0005886">
    <property type="term" value="C:plasma membrane"/>
    <property type="evidence" value="ECO:0007669"/>
    <property type="project" value="TreeGrafter"/>
</dbReference>
<gene>
    <name evidence="9" type="ORF">CEW83_08710</name>
</gene>
<feature type="transmembrane region" description="Helical" evidence="7">
    <location>
        <begin position="453"/>
        <end position="471"/>
    </location>
</feature>
<keyword evidence="9" id="KW-0378">Hydrolase</keyword>
<dbReference type="Gene3D" id="3.30.70.1450">
    <property type="entry name" value="Regulator of K+ conductance, C-terminal domain"/>
    <property type="match status" value="2"/>
</dbReference>
<dbReference type="InterPro" id="IPR006037">
    <property type="entry name" value="RCK_C"/>
</dbReference>
<dbReference type="EMBL" id="CP022187">
    <property type="protein sequence ID" value="AWI75287.1"/>
    <property type="molecule type" value="Genomic_DNA"/>
</dbReference>
<dbReference type="KEGG" id="acom:CEW83_08710"/>
<feature type="transmembrane region" description="Helical" evidence="7">
    <location>
        <begin position="576"/>
        <end position="596"/>
    </location>
</feature>
<dbReference type="RefSeq" id="WP_108948995.1">
    <property type="nucleotide sequence ID" value="NZ_CP022187.1"/>
</dbReference>
<feature type="domain" description="RCK C-terminal" evidence="8">
    <location>
        <begin position="212"/>
        <end position="295"/>
    </location>
</feature>
<keyword evidence="4" id="KW-0677">Repeat</keyword>
<proteinExistence type="predicted"/>
<evidence type="ECO:0000256" key="5">
    <source>
        <dbReference type="ARBA" id="ARBA00022989"/>
    </source>
</evidence>
<dbReference type="Pfam" id="PF03600">
    <property type="entry name" value="CitMHS"/>
    <property type="match status" value="1"/>
</dbReference>
<feature type="transmembrane region" description="Helical" evidence="7">
    <location>
        <begin position="6"/>
        <end position="24"/>
    </location>
</feature>
<protein>
    <submittedName>
        <fullName evidence="9">dATP pyrophosphohydrolase</fullName>
    </submittedName>
</protein>
<dbReference type="InterPro" id="IPR004680">
    <property type="entry name" value="Cit_transptr-like_dom"/>
</dbReference>
<evidence type="ECO:0000256" key="3">
    <source>
        <dbReference type="ARBA" id="ARBA00022692"/>
    </source>
</evidence>
<keyword evidence="3 7" id="KW-0812">Transmembrane</keyword>
<dbReference type="GO" id="GO:0008324">
    <property type="term" value="F:monoatomic cation transmembrane transporter activity"/>
    <property type="evidence" value="ECO:0007669"/>
    <property type="project" value="InterPro"/>
</dbReference>
<feature type="transmembrane region" description="Helical" evidence="7">
    <location>
        <begin position="538"/>
        <end position="556"/>
    </location>
</feature>
<dbReference type="PANTHER" id="PTHR43652">
    <property type="entry name" value="BASIC AMINO ACID ANTIPORTER YFCC-RELATED"/>
    <property type="match status" value="1"/>
</dbReference>
<feature type="transmembrane region" description="Helical" evidence="7">
    <location>
        <begin position="53"/>
        <end position="75"/>
    </location>
</feature>
<keyword evidence="5 7" id="KW-1133">Transmembrane helix</keyword>
<dbReference type="Proteomes" id="UP000244930">
    <property type="component" value="Chromosome"/>
</dbReference>
<evidence type="ECO:0000313" key="9">
    <source>
        <dbReference type="EMBL" id="AWI75287.1"/>
    </source>
</evidence>
<name>A0A2U8GNS9_9RHOO</name>
<evidence type="ECO:0000256" key="2">
    <source>
        <dbReference type="ARBA" id="ARBA00022448"/>
    </source>
</evidence>
<feature type="transmembrane region" description="Helical" evidence="7">
    <location>
        <begin position="515"/>
        <end position="532"/>
    </location>
</feature>
<evidence type="ECO:0000259" key="8">
    <source>
        <dbReference type="PROSITE" id="PS51202"/>
    </source>
</evidence>
<reference evidence="9 10" key="1">
    <citation type="submission" date="2017-06" db="EMBL/GenBank/DDBJ databases">
        <title>Azoarcus.</title>
        <authorList>
            <person name="Woo J.-H."/>
            <person name="Kim H.-S."/>
        </authorList>
    </citation>
    <scope>NUCLEOTIDE SEQUENCE [LARGE SCALE GENOMIC DNA]</scope>
    <source>
        <strain evidence="9 10">TSPY31</strain>
    </source>
</reference>
<comment type="subcellular location">
    <subcellularLocation>
        <location evidence="1">Membrane</location>
        <topology evidence="1">Multi-pass membrane protein</topology>
    </subcellularLocation>
</comment>
<dbReference type="SUPFAM" id="SSF116726">
    <property type="entry name" value="TrkA C-terminal domain-like"/>
    <property type="match status" value="2"/>
</dbReference>
<dbReference type="InterPro" id="IPR051679">
    <property type="entry name" value="DASS-Related_Transporters"/>
</dbReference>
<keyword evidence="6 7" id="KW-0472">Membrane</keyword>
<sequence>MQVPETYHALIVGLVLIALFACFAREWLKPDVAVMGAVALLMAIGLLDPKQVLGVFSNSAPITIACLFIISGALSKTGCVDRMGEWIGSMAGNSERRLLLAMIAVGLFVSPFINNTPVVMVMIPAVIAMGSRYGVAPSRLLIPLSYATILGGMITMVGTSTNILVDGVARSHGLAPFRMFEISPAAILLALLGCAFMLWFAPRLLPVRETLTQQFTGSGDRLFMTELFVPEGSRLAGRTLKDARLSNGVIKVLNLFRGDEEISSPSPDTTLMVGDRVVVHSRSSAMMDLRSSTDLIGLQAQGADPHDLETLRRRGVVMVEAIVGQTSRYVLRPIRDLDLAARYGIHLIAVHRKNASIADIGDDFQLQFGDVLLVEGTPAQIKRFCENGDLFAITDGKAPVNNHRKAPIALATIVGVMALAAFNVMPIEGLAIIGAVIVVATGCLRADEAYKSIEWPILVLIFGMLAMSIAMRDSGLDKLLAGSLVNIGGDLPPWMMLSLVILITSIATEFISNNAVAVLFTPIVIGIAEHIGVDPRPFVVGVMFAASASFATPIGYQTNTLVYNAGNYRFTDFARLGVPLNLIVWISATVLIPLFWPLARV</sequence>
<organism evidence="9 10">
    <name type="scientific">Parazoarcus communis</name>
    <dbReference type="NCBI Taxonomy" id="41977"/>
    <lineage>
        <taxon>Bacteria</taxon>
        <taxon>Pseudomonadati</taxon>
        <taxon>Pseudomonadota</taxon>
        <taxon>Betaproteobacteria</taxon>
        <taxon>Rhodocyclales</taxon>
        <taxon>Zoogloeaceae</taxon>
        <taxon>Parazoarcus</taxon>
    </lineage>
</organism>
<dbReference type="InterPro" id="IPR031312">
    <property type="entry name" value="Na/sul_symport_CS"/>
</dbReference>
<dbReference type="PANTHER" id="PTHR43652:SF2">
    <property type="entry name" value="BASIC AMINO ACID ANTIPORTER YFCC-RELATED"/>
    <property type="match status" value="1"/>
</dbReference>
<feature type="transmembrane region" description="Helical" evidence="7">
    <location>
        <begin position="147"/>
        <end position="165"/>
    </location>
</feature>